<dbReference type="Gene3D" id="2.60.120.830">
    <property type="match status" value="1"/>
</dbReference>
<dbReference type="InterPro" id="IPR050439">
    <property type="entry name" value="ADAMTS_ADAMTS-like"/>
</dbReference>
<dbReference type="InterPro" id="IPR000884">
    <property type="entry name" value="TSP1_rpt"/>
</dbReference>
<evidence type="ECO:0000313" key="5">
    <source>
        <dbReference type="Proteomes" id="UP001352852"/>
    </source>
</evidence>
<gene>
    <name evidence="4" type="ORF">CHARACLAT_008453</name>
</gene>
<evidence type="ECO:0000259" key="3">
    <source>
        <dbReference type="Pfam" id="PF05986"/>
    </source>
</evidence>
<dbReference type="PANTHER" id="PTHR13723">
    <property type="entry name" value="ADAMTS A DISINTEGRIN AND METALLOPROTEASE WITH THROMBOSPONDIN MOTIFS PROTEASE"/>
    <property type="match status" value="1"/>
</dbReference>
<dbReference type="Gene3D" id="2.20.100.10">
    <property type="entry name" value="Thrombospondin type-1 (TSP1) repeat"/>
    <property type="match status" value="2"/>
</dbReference>
<evidence type="ECO:0000256" key="2">
    <source>
        <dbReference type="ARBA" id="ARBA00022525"/>
    </source>
</evidence>
<dbReference type="EMBL" id="JAHUTJ010074267">
    <property type="protein sequence ID" value="MED6293214.1"/>
    <property type="molecule type" value="Genomic_DNA"/>
</dbReference>
<organism evidence="4 5">
    <name type="scientific">Characodon lateralis</name>
    <dbReference type="NCBI Taxonomy" id="208331"/>
    <lineage>
        <taxon>Eukaryota</taxon>
        <taxon>Metazoa</taxon>
        <taxon>Chordata</taxon>
        <taxon>Craniata</taxon>
        <taxon>Vertebrata</taxon>
        <taxon>Euteleostomi</taxon>
        <taxon>Actinopterygii</taxon>
        <taxon>Neopterygii</taxon>
        <taxon>Teleostei</taxon>
        <taxon>Neoteleostei</taxon>
        <taxon>Acanthomorphata</taxon>
        <taxon>Ovalentaria</taxon>
        <taxon>Atherinomorphae</taxon>
        <taxon>Cyprinodontiformes</taxon>
        <taxon>Goodeidae</taxon>
        <taxon>Characodon</taxon>
    </lineage>
</organism>
<dbReference type="InterPro" id="IPR013277">
    <property type="entry name" value="Pept_M12B_ADAM-TS8"/>
</dbReference>
<dbReference type="Pfam" id="PF05986">
    <property type="entry name" value="ADAMTS_spacer1"/>
    <property type="match status" value="1"/>
</dbReference>
<keyword evidence="2" id="KW-0964">Secreted</keyword>
<evidence type="ECO:0000313" key="4">
    <source>
        <dbReference type="EMBL" id="MED6293214.1"/>
    </source>
</evidence>
<proteinExistence type="predicted"/>
<keyword evidence="5" id="KW-1185">Reference proteome</keyword>
<protein>
    <recommendedName>
        <fullName evidence="3">ADAMTS/ADAMTS-like Spacer 1 domain-containing protein</fullName>
    </recommendedName>
</protein>
<reference evidence="4 5" key="1">
    <citation type="submission" date="2021-06" db="EMBL/GenBank/DDBJ databases">
        <authorList>
            <person name="Palmer J.M."/>
        </authorList>
    </citation>
    <scope>NUCLEOTIDE SEQUENCE [LARGE SCALE GENOMIC DNA]</scope>
    <source>
        <strain evidence="4 5">CL_MEX2019</strain>
        <tissue evidence="4">Muscle</tissue>
    </source>
</reference>
<comment type="caution">
    <text evidence="4">The sequence shown here is derived from an EMBL/GenBank/DDBJ whole genome shotgun (WGS) entry which is preliminary data.</text>
</comment>
<accession>A0ABU7F3S5</accession>
<dbReference type="Proteomes" id="UP001352852">
    <property type="component" value="Unassembled WGS sequence"/>
</dbReference>
<comment type="subcellular location">
    <subcellularLocation>
        <location evidence="1">Secreted</location>
    </subcellularLocation>
</comment>
<name>A0ABU7F3S5_9TELE</name>
<feature type="domain" description="ADAMTS/ADAMTS-like Spacer 1" evidence="3">
    <location>
        <begin position="24"/>
        <end position="141"/>
    </location>
</feature>
<sequence>VIGSNKRVDKCGECGGNGLSCRKITGSYNKATYGYSDIVTIPVGATNIDIKQRSHRGIKHDGNYLAVKRESGAYLLNGNFSVSTVEQDIPILGAVLKYSGSSTTLERIQSFSQLKEAITIQILATGVDNNPPKIKYTFFIPKDVTFNKSKEKKGLYLSLHVISDAPDWVSGEWSECSKSCGSGWSRRSIECRDSDGFVSSQCDKELKPTDIRPCGDLPCPIWQMGPWSACSRTCGQGERRRSVFCIDYTGKTVEPEMCDLNKIPEPVSGECNNYDCL</sequence>
<dbReference type="PRINTS" id="PR01861">
    <property type="entry name" value="ADAMTS8"/>
</dbReference>
<dbReference type="PROSITE" id="PS50092">
    <property type="entry name" value="TSP1"/>
    <property type="match status" value="2"/>
</dbReference>
<dbReference type="InterPro" id="IPR036383">
    <property type="entry name" value="TSP1_rpt_sf"/>
</dbReference>
<dbReference type="InterPro" id="IPR010294">
    <property type="entry name" value="ADAMTS_spacer1"/>
</dbReference>
<dbReference type="SMART" id="SM00209">
    <property type="entry name" value="TSP1"/>
    <property type="match status" value="2"/>
</dbReference>
<evidence type="ECO:0000256" key="1">
    <source>
        <dbReference type="ARBA" id="ARBA00004613"/>
    </source>
</evidence>
<dbReference type="SUPFAM" id="SSF82895">
    <property type="entry name" value="TSP-1 type 1 repeat"/>
    <property type="match status" value="2"/>
</dbReference>
<dbReference type="PANTHER" id="PTHR13723:SF41">
    <property type="entry name" value="A DISINTEGRIN AND METALLOPROTEINASE WITH THROMBOSPONDIN MOTIFS 8"/>
    <property type="match status" value="1"/>
</dbReference>
<dbReference type="Pfam" id="PF19030">
    <property type="entry name" value="TSP1_ADAMTS"/>
    <property type="match status" value="2"/>
</dbReference>
<feature type="non-terminal residue" evidence="4">
    <location>
        <position position="1"/>
    </location>
</feature>